<dbReference type="GO" id="GO:0016567">
    <property type="term" value="P:protein ubiquitination"/>
    <property type="evidence" value="ECO:0007669"/>
    <property type="project" value="TreeGrafter"/>
</dbReference>
<keyword evidence="6" id="KW-1185">Reference proteome</keyword>
<evidence type="ECO:0000313" key="5">
    <source>
        <dbReference type="EMBL" id="KAK4542792.1"/>
    </source>
</evidence>
<evidence type="ECO:0000259" key="4">
    <source>
        <dbReference type="PROSITE" id="PS51015"/>
    </source>
</evidence>
<dbReference type="SUPFAM" id="SSF88697">
    <property type="entry name" value="PUA domain-like"/>
    <property type="match status" value="1"/>
</dbReference>
<name>A0AAV9JCW1_9PEZI</name>
<feature type="compositionally biased region" description="Basic and acidic residues" evidence="3">
    <location>
        <begin position="257"/>
        <end position="268"/>
    </location>
</feature>
<feature type="compositionally biased region" description="Basic and acidic residues" evidence="3">
    <location>
        <begin position="55"/>
        <end position="82"/>
    </location>
</feature>
<dbReference type="InterPro" id="IPR045134">
    <property type="entry name" value="UHRF1/2-like"/>
</dbReference>
<feature type="domain" description="YDG" evidence="4">
    <location>
        <begin position="532"/>
        <end position="672"/>
    </location>
</feature>
<dbReference type="InterPro" id="IPR003105">
    <property type="entry name" value="SRA_YDG"/>
</dbReference>
<proteinExistence type="predicted"/>
<feature type="region of interest" description="Disordered" evidence="3">
    <location>
        <begin position="680"/>
        <end position="702"/>
    </location>
</feature>
<feature type="compositionally biased region" description="Low complexity" evidence="3">
    <location>
        <begin position="205"/>
        <end position="218"/>
    </location>
</feature>
<gene>
    <name evidence="5" type="ORF">LTR36_006168</name>
</gene>
<feature type="compositionally biased region" description="Low complexity" evidence="3">
    <location>
        <begin position="178"/>
        <end position="191"/>
    </location>
</feature>
<dbReference type="AlphaFoldDB" id="A0AAV9JCW1"/>
<accession>A0AAV9JCW1</accession>
<sequence>MGAEQSKEEKAEIERRYDAKVEAKKAEREPALRAEYKAKRERRDARLAAEAAAAKAKETVTADVRATKKPELVRSSKSDAAPKRASRQPFIVEDDDDDDEDDDPKPTQTATNALAAFQSRKQPRDKAAAIPDSEKSSSEDEFVGFGNVLSTQQAASTPTATTTASKVPGGNIKQTVLTTAGSTGSTGSSAAKQQSGANLKQTVLTTAGSTGNTGSSAAKQQSGGKLAAPSTTSSTKQQVKSTPKAPLDFFKGAQQPDKVKATSADTKRTGQLPSRVKLAPLPTIATNVAKASTTASINSSASPPSETPATALPKRPTSNAFVDERRESVRKVPKRAAAASPQSPDGAASNPAGLAKMPKKSAKDGAAAMKQNVTAIEERPPKWYNSLKPANRKPEENNADTLMKSLRTDIKKCKDATPANAQQLFARIGNALHTLPLECVSGQLLRNNRMLHNEDGLPQLFDKLQSGGVAYPKYIEEDAEALYNKWSLADFNTDPHRGIIPGTPGTRKNGNKDKTVDSLEQDYEDRINPKFHGNGILLNGNCWPTQLTTVRDGAHGHSIAGIAGAKGEGAYSCIMSSGLDPSGREYPDKDDGDNVLYCGTDSTDGAITKGTEYMLESERSGKPVRLLRSHNLKSPFAPDIGFRYDGLYTVVSSEDLDGATNPRRRHQFKLVRLAGQNPIRSDKPTVQEKGAWKKDRRLRGYN</sequence>
<feature type="compositionally biased region" description="Basic and acidic residues" evidence="3">
    <location>
        <begin position="1"/>
        <end position="47"/>
    </location>
</feature>
<dbReference type="PROSITE" id="PS51015">
    <property type="entry name" value="YDG"/>
    <property type="match status" value="1"/>
</dbReference>
<dbReference type="Proteomes" id="UP001324427">
    <property type="component" value="Unassembled WGS sequence"/>
</dbReference>
<dbReference type="Pfam" id="PF02182">
    <property type="entry name" value="SAD_SRA"/>
    <property type="match status" value="1"/>
</dbReference>
<feature type="compositionally biased region" description="Polar residues" evidence="3">
    <location>
        <begin position="192"/>
        <end position="204"/>
    </location>
</feature>
<dbReference type="InterPro" id="IPR015947">
    <property type="entry name" value="PUA-like_sf"/>
</dbReference>
<comment type="caution">
    <text evidence="5">The sequence shown here is derived from an EMBL/GenBank/DDBJ whole genome shotgun (WGS) entry which is preliminary data.</text>
</comment>
<dbReference type="InterPro" id="IPR036987">
    <property type="entry name" value="SRA-YDG_sf"/>
</dbReference>
<dbReference type="PANTHER" id="PTHR14140">
    <property type="entry name" value="E3 UBIQUITIN-PROTEIN LIGASE UHRF-RELATED"/>
    <property type="match status" value="1"/>
</dbReference>
<dbReference type="SMART" id="SM00466">
    <property type="entry name" value="SRA"/>
    <property type="match status" value="1"/>
</dbReference>
<feature type="compositionally biased region" description="Acidic residues" evidence="3">
    <location>
        <begin position="92"/>
        <end position="103"/>
    </location>
</feature>
<dbReference type="GO" id="GO:0044027">
    <property type="term" value="P:negative regulation of gene expression via chromosomal CpG island methylation"/>
    <property type="evidence" value="ECO:0007669"/>
    <property type="project" value="TreeGrafter"/>
</dbReference>
<evidence type="ECO:0000256" key="1">
    <source>
        <dbReference type="ARBA" id="ARBA00023242"/>
    </source>
</evidence>
<reference evidence="5 6" key="1">
    <citation type="submission" date="2021-11" db="EMBL/GenBank/DDBJ databases">
        <title>Black yeast isolated from Biological Soil Crust.</title>
        <authorList>
            <person name="Kurbessoian T."/>
        </authorList>
    </citation>
    <scope>NUCLEOTIDE SEQUENCE [LARGE SCALE GENOMIC DNA]</scope>
    <source>
        <strain evidence="5 6">CCFEE 5522</strain>
    </source>
</reference>
<dbReference type="Gene3D" id="2.30.280.10">
    <property type="entry name" value="SRA-YDG"/>
    <property type="match status" value="1"/>
</dbReference>
<protein>
    <recommendedName>
        <fullName evidence="4">YDG domain-containing protein</fullName>
    </recommendedName>
</protein>
<feature type="compositionally biased region" description="Low complexity" evidence="3">
    <location>
        <begin position="289"/>
        <end position="313"/>
    </location>
</feature>
<dbReference type="GO" id="GO:0005634">
    <property type="term" value="C:nucleus"/>
    <property type="evidence" value="ECO:0007669"/>
    <property type="project" value="UniProtKB-SubCell"/>
</dbReference>
<feature type="compositionally biased region" description="Basic and acidic residues" evidence="3">
    <location>
        <begin position="122"/>
        <end position="138"/>
    </location>
</feature>
<dbReference type="PANTHER" id="PTHR14140:SF27">
    <property type="entry name" value="OS04G0289800 PROTEIN"/>
    <property type="match status" value="1"/>
</dbReference>
<evidence type="ECO:0000256" key="3">
    <source>
        <dbReference type="SAM" id="MobiDB-lite"/>
    </source>
</evidence>
<dbReference type="GO" id="GO:0061630">
    <property type="term" value="F:ubiquitin protein ligase activity"/>
    <property type="evidence" value="ECO:0007669"/>
    <property type="project" value="TreeGrafter"/>
</dbReference>
<dbReference type="EMBL" id="JAVFHQ010000038">
    <property type="protein sequence ID" value="KAK4542792.1"/>
    <property type="molecule type" value="Genomic_DNA"/>
</dbReference>
<evidence type="ECO:0000256" key="2">
    <source>
        <dbReference type="PROSITE-ProRule" id="PRU00358"/>
    </source>
</evidence>
<keyword evidence="1 2" id="KW-0539">Nucleus</keyword>
<feature type="region of interest" description="Disordered" evidence="3">
    <location>
        <begin position="1"/>
        <end position="399"/>
    </location>
</feature>
<organism evidence="5 6">
    <name type="scientific">Oleoguttula mirabilis</name>
    <dbReference type="NCBI Taxonomy" id="1507867"/>
    <lineage>
        <taxon>Eukaryota</taxon>
        <taxon>Fungi</taxon>
        <taxon>Dikarya</taxon>
        <taxon>Ascomycota</taxon>
        <taxon>Pezizomycotina</taxon>
        <taxon>Dothideomycetes</taxon>
        <taxon>Dothideomycetidae</taxon>
        <taxon>Mycosphaerellales</taxon>
        <taxon>Teratosphaeriaceae</taxon>
        <taxon>Oleoguttula</taxon>
    </lineage>
</organism>
<comment type="subcellular location">
    <subcellularLocation>
        <location evidence="2">Nucleus</location>
    </subcellularLocation>
</comment>
<feature type="compositionally biased region" description="Low complexity" evidence="3">
    <location>
        <begin position="230"/>
        <end position="242"/>
    </location>
</feature>
<evidence type="ECO:0000313" key="6">
    <source>
        <dbReference type="Proteomes" id="UP001324427"/>
    </source>
</evidence>
<feature type="compositionally biased region" description="Basic and acidic residues" evidence="3">
    <location>
        <begin position="680"/>
        <end position="693"/>
    </location>
</feature>
<feature type="compositionally biased region" description="Low complexity" evidence="3">
    <location>
        <begin position="150"/>
        <end position="165"/>
    </location>
</feature>